<feature type="compositionally biased region" description="Polar residues" evidence="1">
    <location>
        <begin position="153"/>
        <end position="162"/>
    </location>
</feature>
<name>A0A0S3RSI8_PHAAN</name>
<feature type="region of interest" description="Disordered" evidence="1">
    <location>
        <begin position="138"/>
        <end position="162"/>
    </location>
</feature>
<reference evidence="2 3" key="1">
    <citation type="journal article" date="2015" name="Sci. Rep.">
        <title>The power of single molecule real-time sequencing technology in the de novo assembly of a eukaryotic genome.</title>
        <authorList>
            <person name="Sakai H."/>
            <person name="Naito K."/>
            <person name="Ogiso-Tanaka E."/>
            <person name="Takahashi Y."/>
            <person name="Iseki K."/>
            <person name="Muto C."/>
            <person name="Satou K."/>
            <person name="Teruya K."/>
            <person name="Shiroma A."/>
            <person name="Shimoji M."/>
            <person name="Hirano T."/>
            <person name="Itoh T."/>
            <person name="Kaga A."/>
            <person name="Tomooka N."/>
        </authorList>
    </citation>
    <scope>NUCLEOTIDE SEQUENCE [LARGE SCALE GENOMIC DNA]</scope>
    <source>
        <strain evidence="3">cv. Shumari</strain>
    </source>
</reference>
<evidence type="ECO:0000256" key="1">
    <source>
        <dbReference type="SAM" id="MobiDB-lite"/>
    </source>
</evidence>
<proteinExistence type="predicted"/>
<dbReference type="AlphaFoldDB" id="A0A0S3RSI8"/>
<protein>
    <submittedName>
        <fullName evidence="2">Uncharacterized protein</fullName>
    </submittedName>
</protein>
<accession>A0A0S3RSI8</accession>
<evidence type="ECO:0000313" key="3">
    <source>
        <dbReference type="Proteomes" id="UP000291084"/>
    </source>
</evidence>
<keyword evidence="3" id="KW-1185">Reference proteome</keyword>
<sequence>MLISTKITIGKKLSLFQGWVVREQGTGVVGFEISGNSASAFVLHFGANSLSSYKVPISLRPFLGNQRRHTENGSFINRNGLSYVKMNGGRKRFIDRGYDSDISEVERAAFENLENPNQVQWLWNPKASGKQLIAKQTHTLKPKPDALTKKLKQTLNSQGGAE</sequence>
<organism evidence="2 3">
    <name type="scientific">Vigna angularis var. angularis</name>
    <dbReference type="NCBI Taxonomy" id="157739"/>
    <lineage>
        <taxon>Eukaryota</taxon>
        <taxon>Viridiplantae</taxon>
        <taxon>Streptophyta</taxon>
        <taxon>Embryophyta</taxon>
        <taxon>Tracheophyta</taxon>
        <taxon>Spermatophyta</taxon>
        <taxon>Magnoliopsida</taxon>
        <taxon>eudicotyledons</taxon>
        <taxon>Gunneridae</taxon>
        <taxon>Pentapetalae</taxon>
        <taxon>rosids</taxon>
        <taxon>fabids</taxon>
        <taxon>Fabales</taxon>
        <taxon>Fabaceae</taxon>
        <taxon>Papilionoideae</taxon>
        <taxon>50 kb inversion clade</taxon>
        <taxon>NPAAA clade</taxon>
        <taxon>indigoferoid/millettioid clade</taxon>
        <taxon>Phaseoleae</taxon>
        <taxon>Vigna</taxon>
    </lineage>
</organism>
<evidence type="ECO:0000313" key="2">
    <source>
        <dbReference type="EMBL" id="BAT83528.1"/>
    </source>
</evidence>
<dbReference type="EMBL" id="AP015037">
    <property type="protein sequence ID" value="BAT83528.1"/>
    <property type="molecule type" value="Genomic_DNA"/>
</dbReference>
<dbReference type="Proteomes" id="UP000291084">
    <property type="component" value="Chromosome 4"/>
</dbReference>
<gene>
    <name evidence="2" type="primary">Vigan.04G068900</name>
    <name evidence="2" type="ORF">VIGAN_04068900</name>
</gene>